<gene>
    <name evidence="2" type="ORF">C7S18_00980</name>
</gene>
<reference evidence="2 3" key="2">
    <citation type="submission" date="2018-03" db="EMBL/GenBank/DDBJ databases">
        <authorList>
            <person name="Keele B.F."/>
        </authorList>
    </citation>
    <scope>NUCLEOTIDE SEQUENCE [LARGE SCALE GENOMIC DNA]</scope>
    <source>
        <strain evidence="2 3">D13</strain>
    </source>
</reference>
<reference evidence="2 3" key="1">
    <citation type="submission" date="2018-03" db="EMBL/GenBank/DDBJ databases">
        <title>Ahniella affigens gen. nov., sp. nov., a gammaproteobacterium isolated from sandy soil near a stream.</title>
        <authorList>
            <person name="Ko Y."/>
            <person name="Kim J.-H."/>
        </authorList>
    </citation>
    <scope>NUCLEOTIDE SEQUENCE [LARGE SCALE GENOMIC DNA]</scope>
    <source>
        <strain evidence="2 3">D13</strain>
    </source>
</reference>
<dbReference type="InterPro" id="IPR036249">
    <property type="entry name" value="Thioredoxin-like_sf"/>
</dbReference>
<dbReference type="Pfam" id="PF00462">
    <property type="entry name" value="Glutaredoxin"/>
    <property type="match status" value="1"/>
</dbReference>
<dbReference type="SUPFAM" id="SSF52833">
    <property type="entry name" value="Thioredoxin-like"/>
    <property type="match status" value="1"/>
</dbReference>
<dbReference type="PROSITE" id="PS51354">
    <property type="entry name" value="GLUTAREDOXIN_2"/>
    <property type="match status" value="1"/>
</dbReference>
<evidence type="ECO:0000259" key="1">
    <source>
        <dbReference type="Pfam" id="PF00462"/>
    </source>
</evidence>
<keyword evidence="3" id="KW-1185">Reference proteome</keyword>
<dbReference type="CDD" id="cd02976">
    <property type="entry name" value="NrdH"/>
    <property type="match status" value="1"/>
</dbReference>
<dbReference type="KEGG" id="xba:C7S18_00980"/>
<evidence type="ECO:0000313" key="3">
    <source>
        <dbReference type="Proteomes" id="UP000241074"/>
    </source>
</evidence>
<dbReference type="RefSeq" id="WP_106889785.1">
    <property type="nucleotide sequence ID" value="NZ_CP027860.1"/>
</dbReference>
<feature type="domain" description="Glutaredoxin" evidence="1">
    <location>
        <begin position="55"/>
        <end position="107"/>
    </location>
</feature>
<dbReference type="OrthoDB" id="8991911at2"/>
<organism evidence="2 3">
    <name type="scientific">Ahniella affigens</name>
    <dbReference type="NCBI Taxonomy" id="2021234"/>
    <lineage>
        <taxon>Bacteria</taxon>
        <taxon>Pseudomonadati</taxon>
        <taxon>Pseudomonadota</taxon>
        <taxon>Gammaproteobacteria</taxon>
        <taxon>Lysobacterales</taxon>
        <taxon>Rhodanobacteraceae</taxon>
        <taxon>Ahniella</taxon>
    </lineage>
</organism>
<evidence type="ECO:0000313" key="2">
    <source>
        <dbReference type="EMBL" id="AVP95856.1"/>
    </source>
</evidence>
<accession>A0A2P1PLZ1</accession>
<protein>
    <recommendedName>
        <fullName evidence="1">Glutaredoxin domain-containing protein</fullName>
    </recommendedName>
</protein>
<sequence length="127" mass="13741">MTQTLKGIFLFVLFVSVGLGAGYAARIGLAKASEPEPVVHGDFRTVLAPHQSDLVLFATKTCPYCAKAREFFQEHGLRYHELDVDDPAIAQQFKALGGSGVPMVFSADVRIVGFDANAYARLLPAAR</sequence>
<name>A0A2P1PLZ1_9GAMM</name>
<dbReference type="AlphaFoldDB" id="A0A2P1PLZ1"/>
<dbReference type="EMBL" id="CP027860">
    <property type="protein sequence ID" value="AVP95856.1"/>
    <property type="molecule type" value="Genomic_DNA"/>
</dbReference>
<proteinExistence type="predicted"/>
<dbReference type="Gene3D" id="3.40.30.10">
    <property type="entry name" value="Glutaredoxin"/>
    <property type="match status" value="1"/>
</dbReference>
<dbReference type="InterPro" id="IPR002109">
    <property type="entry name" value="Glutaredoxin"/>
</dbReference>
<dbReference type="Proteomes" id="UP000241074">
    <property type="component" value="Chromosome"/>
</dbReference>